<sequence>MWLTCSLSAQANLIRGSVVSSEQYRGVDALLDEAAGTSWL</sequence>
<evidence type="ECO:0000313" key="1">
    <source>
        <dbReference type="EMBL" id="CDW99232.1"/>
    </source>
</evidence>
<dbReference type="EMBL" id="CCFA01004376">
    <property type="protein sequence ID" value="CDW99232.1"/>
    <property type="molecule type" value="Genomic_DNA"/>
</dbReference>
<proteinExistence type="predicted"/>
<dbReference type="AlphaFoldDB" id="A0A0F7S8E5"/>
<organism evidence="1 2">
    <name type="scientific">Sporisorium scitamineum</name>
    <dbReference type="NCBI Taxonomy" id="49012"/>
    <lineage>
        <taxon>Eukaryota</taxon>
        <taxon>Fungi</taxon>
        <taxon>Dikarya</taxon>
        <taxon>Basidiomycota</taxon>
        <taxon>Ustilaginomycotina</taxon>
        <taxon>Ustilaginomycetes</taxon>
        <taxon>Ustilaginales</taxon>
        <taxon>Ustilaginaceae</taxon>
        <taxon>Sporisorium</taxon>
    </lineage>
</organism>
<protein>
    <submittedName>
        <fullName evidence="1">Uncharacterized protein</fullName>
    </submittedName>
</protein>
<dbReference type="Proteomes" id="UP000242770">
    <property type="component" value="Unassembled WGS sequence"/>
</dbReference>
<gene>
    <name evidence="1" type="primary">SSCI72540.1</name>
</gene>
<evidence type="ECO:0000313" key="2">
    <source>
        <dbReference type="Proteomes" id="UP000242770"/>
    </source>
</evidence>
<name>A0A0F7S8E5_9BASI</name>
<accession>A0A0F7S8E5</accession>
<reference evidence="2" key="1">
    <citation type="submission" date="2014-06" db="EMBL/GenBank/DDBJ databases">
        <authorList>
            <person name="Berkman P.J."/>
        </authorList>
    </citation>
    <scope>NUCLEOTIDE SEQUENCE [LARGE SCALE GENOMIC DNA]</scope>
</reference>
<keyword evidence="2" id="KW-1185">Reference proteome</keyword>